<dbReference type="InterPro" id="IPR008988">
    <property type="entry name" value="Transcriptional_repressor_C"/>
</dbReference>
<sequence>MNIMDLKPGQSGEILEINADDKLKNKLLELGMTPGTTVQFVRCAPLGDPVNIKVRGFNLGIRKAVAKSILLK</sequence>
<dbReference type="KEGG" id="alka:J0B03_03075"/>
<feature type="domain" description="Ferrous iron transporter FeoA-like" evidence="2">
    <location>
        <begin position="1"/>
        <end position="72"/>
    </location>
</feature>
<proteinExistence type="predicted"/>
<evidence type="ECO:0000313" key="3">
    <source>
        <dbReference type="EMBL" id="QSX09065.1"/>
    </source>
</evidence>
<protein>
    <submittedName>
        <fullName evidence="3">Ferrous iron transport protein A</fullName>
    </submittedName>
</protein>
<evidence type="ECO:0000313" key="4">
    <source>
        <dbReference type="Proteomes" id="UP000663499"/>
    </source>
</evidence>
<dbReference type="Proteomes" id="UP000663499">
    <property type="component" value="Chromosome"/>
</dbReference>
<dbReference type="Gene3D" id="2.30.30.90">
    <property type="match status" value="1"/>
</dbReference>
<gene>
    <name evidence="3" type="ORF">J0B03_03075</name>
</gene>
<dbReference type="GO" id="GO:0046914">
    <property type="term" value="F:transition metal ion binding"/>
    <property type="evidence" value="ECO:0007669"/>
    <property type="project" value="InterPro"/>
</dbReference>
<organism evidence="3 4">
    <name type="scientific">Alkalibacter rhizosphaerae</name>
    <dbReference type="NCBI Taxonomy" id="2815577"/>
    <lineage>
        <taxon>Bacteria</taxon>
        <taxon>Bacillati</taxon>
        <taxon>Bacillota</taxon>
        <taxon>Clostridia</taxon>
        <taxon>Eubacteriales</taxon>
        <taxon>Eubacteriaceae</taxon>
        <taxon>Alkalibacter</taxon>
    </lineage>
</organism>
<dbReference type="InterPro" id="IPR007167">
    <property type="entry name" value="Fe-transptr_FeoA-like"/>
</dbReference>
<accession>A0A974XI25</accession>
<keyword evidence="4" id="KW-1185">Reference proteome</keyword>
<keyword evidence="1" id="KW-0408">Iron</keyword>
<dbReference type="InterPro" id="IPR052713">
    <property type="entry name" value="FeoA"/>
</dbReference>
<dbReference type="InterPro" id="IPR038157">
    <property type="entry name" value="FeoA_core_dom"/>
</dbReference>
<evidence type="ECO:0000256" key="1">
    <source>
        <dbReference type="ARBA" id="ARBA00023004"/>
    </source>
</evidence>
<dbReference type="PANTHER" id="PTHR42954:SF2">
    <property type="entry name" value="FE(2+) TRANSPORT PROTEIN A"/>
    <property type="match status" value="1"/>
</dbReference>
<name>A0A974XI25_9FIRM</name>
<dbReference type="AlphaFoldDB" id="A0A974XI25"/>
<dbReference type="SUPFAM" id="SSF50037">
    <property type="entry name" value="C-terminal domain of transcriptional repressors"/>
    <property type="match status" value="1"/>
</dbReference>
<dbReference type="PANTHER" id="PTHR42954">
    <property type="entry name" value="FE(2+) TRANSPORT PROTEIN A"/>
    <property type="match status" value="1"/>
</dbReference>
<dbReference type="Pfam" id="PF04023">
    <property type="entry name" value="FeoA"/>
    <property type="match status" value="1"/>
</dbReference>
<dbReference type="RefSeq" id="WP_207300404.1">
    <property type="nucleotide sequence ID" value="NZ_CP071444.1"/>
</dbReference>
<dbReference type="EMBL" id="CP071444">
    <property type="protein sequence ID" value="QSX09065.1"/>
    <property type="molecule type" value="Genomic_DNA"/>
</dbReference>
<dbReference type="SMART" id="SM00899">
    <property type="entry name" value="FeoA"/>
    <property type="match status" value="1"/>
</dbReference>
<evidence type="ECO:0000259" key="2">
    <source>
        <dbReference type="SMART" id="SM00899"/>
    </source>
</evidence>
<reference evidence="3" key="1">
    <citation type="submission" date="2021-03" db="EMBL/GenBank/DDBJ databases">
        <title>Alkalibacter marinus sp. nov., isolated from tidal flat sediment.</title>
        <authorList>
            <person name="Namirimu T."/>
            <person name="Yang J.-A."/>
            <person name="Yang S.-H."/>
            <person name="Kim Y.-J."/>
            <person name="Kwon K.K."/>
        </authorList>
    </citation>
    <scope>NUCLEOTIDE SEQUENCE</scope>
    <source>
        <strain evidence="3">ES005</strain>
    </source>
</reference>